<dbReference type="InterPro" id="IPR008775">
    <property type="entry name" value="Phytyl_CoA_dOase-like"/>
</dbReference>
<comment type="caution">
    <text evidence="1">The sequence shown here is derived from an EMBL/GenBank/DDBJ whole genome shotgun (WGS) entry which is preliminary data.</text>
</comment>
<reference evidence="1 2" key="1">
    <citation type="submission" date="2018-08" db="EMBL/GenBank/DDBJ databases">
        <title>Genomic Encyclopedia of Type Strains, Phase III (KMG-III): the genomes of soil and plant-associated and newly described type strains.</title>
        <authorList>
            <person name="Whitman W."/>
        </authorList>
    </citation>
    <scope>NUCLEOTIDE SEQUENCE [LARGE SCALE GENOMIC DNA]</scope>
    <source>
        <strain evidence="1 2">CGMCC 1.10966</strain>
    </source>
</reference>
<dbReference type="OrthoDB" id="9796766at2"/>
<accession>A0A3D9R390</accession>
<organism evidence="1 2">
    <name type="scientific">Paenibacillus taihuensis</name>
    <dbReference type="NCBI Taxonomy" id="1156355"/>
    <lineage>
        <taxon>Bacteria</taxon>
        <taxon>Bacillati</taxon>
        <taxon>Bacillota</taxon>
        <taxon>Bacilli</taxon>
        <taxon>Bacillales</taxon>
        <taxon>Paenibacillaceae</taxon>
        <taxon>Paenibacillus</taxon>
    </lineage>
</organism>
<dbReference type="Gene3D" id="2.60.120.620">
    <property type="entry name" value="q2cbj1_9rhob like domain"/>
    <property type="match status" value="1"/>
</dbReference>
<proteinExistence type="predicted"/>
<dbReference type="EMBL" id="QTTN01000033">
    <property type="protein sequence ID" value="REE69536.1"/>
    <property type="molecule type" value="Genomic_DNA"/>
</dbReference>
<protein>
    <submittedName>
        <fullName evidence="1">Phytanoyl-CoA dioxygenase PhyH</fullName>
    </submittedName>
</protein>
<evidence type="ECO:0000313" key="1">
    <source>
        <dbReference type="EMBL" id="REE69536.1"/>
    </source>
</evidence>
<keyword evidence="1" id="KW-0560">Oxidoreductase</keyword>
<dbReference type="GO" id="GO:0016706">
    <property type="term" value="F:2-oxoglutarate-dependent dioxygenase activity"/>
    <property type="evidence" value="ECO:0007669"/>
    <property type="project" value="UniProtKB-ARBA"/>
</dbReference>
<dbReference type="PANTHER" id="PTHR20883:SF48">
    <property type="entry name" value="ECTOINE DIOXYGENASE"/>
    <property type="match status" value="1"/>
</dbReference>
<dbReference type="RefSeq" id="WP_116191305.1">
    <property type="nucleotide sequence ID" value="NZ_QTTN01000033.1"/>
</dbReference>
<keyword evidence="2" id="KW-1185">Reference proteome</keyword>
<dbReference type="AlphaFoldDB" id="A0A3D9R390"/>
<dbReference type="Proteomes" id="UP000256304">
    <property type="component" value="Unassembled WGS sequence"/>
</dbReference>
<keyword evidence="1" id="KW-0223">Dioxygenase</keyword>
<sequence>MELTKEQLAFFDTFGFIKFSGLLKADIAWITEEFEAVFPMFEEKHDGSRRTMIVPFVDQREQLCSLVDDARIAGIARSLLGDDFNYMGSDGNYYTGDTGWHRDGENRARRHIKIALYLDTLDGSNGALRVIPGSHRLDDQFGIEVRQVSKSQAALGIAGPDVPAVALDVVPGDVLVFDHNLFHASFGGSTHRRMFTLNLCERFKSEALEELRAYVLLHSHYRREHYYGSAMLRSAGPARMVHLEQVDAACGDYAERTKDLPQLPLKALI</sequence>
<dbReference type="GO" id="GO:0005506">
    <property type="term" value="F:iron ion binding"/>
    <property type="evidence" value="ECO:0007669"/>
    <property type="project" value="UniProtKB-ARBA"/>
</dbReference>
<dbReference type="PANTHER" id="PTHR20883">
    <property type="entry name" value="PHYTANOYL-COA DIOXYGENASE DOMAIN CONTAINING 1"/>
    <property type="match status" value="1"/>
</dbReference>
<evidence type="ECO:0000313" key="2">
    <source>
        <dbReference type="Proteomes" id="UP000256304"/>
    </source>
</evidence>
<name>A0A3D9R390_9BACL</name>
<dbReference type="SUPFAM" id="SSF51197">
    <property type="entry name" value="Clavaminate synthase-like"/>
    <property type="match status" value="1"/>
</dbReference>
<dbReference type="Pfam" id="PF05721">
    <property type="entry name" value="PhyH"/>
    <property type="match status" value="1"/>
</dbReference>
<gene>
    <name evidence="1" type="ORF">A8990_1331</name>
</gene>